<proteinExistence type="predicted"/>
<protein>
    <submittedName>
        <fullName evidence="2">Uncharacterized protein</fullName>
    </submittedName>
</protein>
<name>A0A6M3MAJ1_9ZZZZ</name>
<reference evidence="2" key="1">
    <citation type="submission" date="2020-03" db="EMBL/GenBank/DDBJ databases">
        <title>The deep terrestrial virosphere.</title>
        <authorList>
            <person name="Holmfeldt K."/>
            <person name="Nilsson E."/>
            <person name="Simone D."/>
            <person name="Lopez-Fernandez M."/>
            <person name="Wu X."/>
            <person name="de Brujin I."/>
            <person name="Lundin D."/>
            <person name="Andersson A."/>
            <person name="Bertilsson S."/>
            <person name="Dopson M."/>
        </authorList>
    </citation>
    <scope>NUCLEOTIDE SEQUENCE</scope>
    <source>
        <strain evidence="2">MM171B01602</strain>
        <strain evidence="1">MM415B01406</strain>
    </source>
</reference>
<dbReference type="EMBL" id="MT141339">
    <property type="protein sequence ID" value="QJA58799.1"/>
    <property type="molecule type" value="Genomic_DNA"/>
</dbReference>
<sequence>MSECPEFHRGCCKHGYCTAPGHQVEVKDWEETCVKPGDWGECTIYLGSSSSKP</sequence>
<evidence type="ECO:0000313" key="1">
    <source>
        <dbReference type="EMBL" id="QJA58799.1"/>
    </source>
</evidence>
<dbReference type="EMBL" id="MT143749">
    <property type="protein sequence ID" value="QJB01979.1"/>
    <property type="molecule type" value="Genomic_DNA"/>
</dbReference>
<accession>A0A6M3MAJ1</accession>
<evidence type="ECO:0000313" key="2">
    <source>
        <dbReference type="EMBL" id="QJB01979.1"/>
    </source>
</evidence>
<gene>
    <name evidence="2" type="ORF">MM171B01602_0008</name>
    <name evidence="1" type="ORF">MM415B01406_0021</name>
</gene>
<organism evidence="2">
    <name type="scientific">viral metagenome</name>
    <dbReference type="NCBI Taxonomy" id="1070528"/>
    <lineage>
        <taxon>unclassified sequences</taxon>
        <taxon>metagenomes</taxon>
        <taxon>organismal metagenomes</taxon>
    </lineage>
</organism>
<dbReference type="AlphaFoldDB" id="A0A6M3MAJ1"/>